<accession>A0A0M0F9Z5</accession>
<evidence type="ECO:0000256" key="1">
    <source>
        <dbReference type="ARBA" id="ARBA00021292"/>
    </source>
</evidence>
<protein>
    <recommendedName>
        <fullName evidence="1">D-inositol 3-phosphate glycosyltransferase</fullName>
    </recommendedName>
</protein>
<keyword evidence="3" id="KW-0808">Transferase</keyword>
<keyword evidence="2" id="KW-0328">Glycosyltransferase</keyword>
<dbReference type="GO" id="GO:1901137">
    <property type="term" value="P:carbohydrate derivative biosynthetic process"/>
    <property type="evidence" value="ECO:0007669"/>
    <property type="project" value="UniProtKB-ARBA"/>
</dbReference>
<dbReference type="GO" id="GO:0016758">
    <property type="term" value="F:hexosyltransferase activity"/>
    <property type="evidence" value="ECO:0007669"/>
    <property type="project" value="TreeGrafter"/>
</dbReference>
<organism evidence="5 6">
    <name type="scientific">Cellulosimicrobium cellulans F16</name>
    <dbReference type="NCBI Taxonomy" id="1350482"/>
    <lineage>
        <taxon>Bacteria</taxon>
        <taxon>Bacillati</taxon>
        <taxon>Actinomycetota</taxon>
        <taxon>Actinomycetes</taxon>
        <taxon>Micrococcales</taxon>
        <taxon>Promicromonosporaceae</taxon>
        <taxon>Cellulosimicrobium</taxon>
    </lineage>
</organism>
<reference evidence="5 6" key="1">
    <citation type="journal article" date="2015" name="Sci. Rep.">
        <title>Functional and structural properties of a novel cellulosome-like multienzyme complex: efficient glycoside hydrolysis of water-insoluble 7-xylosyl-10-deacetylpaclitaxel.</title>
        <authorList>
            <person name="Dou T.Y."/>
            <person name="Luan H.W."/>
            <person name="Ge G.B."/>
            <person name="Dong M.M."/>
            <person name="Zou H.F."/>
            <person name="He Y.Q."/>
            <person name="Cui P."/>
            <person name="Wang J.Y."/>
            <person name="Hao D.C."/>
            <person name="Yang S.L."/>
            <person name="Yang L."/>
        </authorList>
    </citation>
    <scope>NUCLEOTIDE SEQUENCE [LARGE SCALE GENOMIC DNA]</scope>
    <source>
        <strain evidence="5 6">F16</strain>
    </source>
</reference>
<dbReference type="PATRIC" id="fig|1350482.3.peg.1778"/>
<proteinExistence type="predicted"/>
<dbReference type="PANTHER" id="PTHR45947">
    <property type="entry name" value="SULFOQUINOVOSYL TRANSFERASE SQD2"/>
    <property type="match status" value="1"/>
</dbReference>
<dbReference type="CDD" id="cd03794">
    <property type="entry name" value="GT4_WbuB-like"/>
    <property type="match status" value="1"/>
</dbReference>
<dbReference type="Gene3D" id="3.40.50.2000">
    <property type="entry name" value="Glycogen Phosphorylase B"/>
    <property type="match status" value="2"/>
</dbReference>
<comment type="caution">
    <text evidence="5">The sequence shown here is derived from an EMBL/GenBank/DDBJ whole genome shotgun (WGS) entry which is preliminary data.</text>
</comment>
<name>A0A0M0F9Z5_CELCE</name>
<sequence length="433" mass="46570">MPRPRSLGQHDHLLLVTHHYEPETGAPQRRWGALVPRLVGAGFRVSVLAPPPHYPSGVLDPEHADLRPGLVQRGRHGERILRVRYREHSSSLVSRTADHVVAAAHSVVLGWRHLRARAHRPTVVVGTVPGIPSMFAAWALARLFRARFVVEMRDAWPDLIRPAGVVAHGSRSRVRAALVAVVHRAIIRLQTRSDLVVTTTETFAGVVESRGAPHVGVVRNGTAFTDRLADDVDDEVDALPDDDARRLGPARPLRVVYVGTIGRSQGLEVAVQASAALAARGVPVEVHIAGAGADVPHLTTLAAALGAPVTFLGRVPHTDVPALYAWADTVLVSLRDWEPFEWTVPSKLYETMATRRHITACVAGEAAELVLSLEAGDVVPPGDVEALAALWAGFVAAGAVPVIGHAAQEWVALNADDDALAARYVELLDGLRR</sequence>
<feature type="domain" description="Glycosyltransferase subfamily 4-like N-terminal" evidence="4">
    <location>
        <begin position="25"/>
        <end position="221"/>
    </location>
</feature>
<evidence type="ECO:0000313" key="5">
    <source>
        <dbReference type="EMBL" id="KON74207.1"/>
    </source>
</evidence>
<keyword evidence="6" id="KW-1185">Reference proteome</keyword>
<dbReference type="AlphaFoldDB" id="A0A0M0F9Z5"/>
<dbReference type="Proteomes" id="UP000037387">
    <property type="component" value="Unassembled WGS sequence"/>
</dbReference>
<evidence type="ECO:0000256" key="2">
    <source>
        <dbReference type="ARBA" id="ARBA00022676"/>
    </source>
</evidence>
<gene>
    <name evidence="5" type="ORF">M768_08875</name>
</gene>
<evidence type="ECO:0000256" key="3">
    <source>
        <dbReference type="ARBA" id="ARBA00022679"/>
    </source>
</evidence>
<evidence type="ECO:0000313" key="6">
    <source>
        <dbReference type="Proteomes" id="UP000037387"/>
    </source>
</evidence>
<dbReference type="EMBL" id="ATNL01000007">
    <property type="protein sequence ID" value="KON74207.1"/>
    <property type="molecule type" value="Genomic_DNA"/>
</dbReference>
<dbReference type="Pfam" id="PF13692">
    <property type="entry name" value="Glyco_trans_1_4"/>
    <property type="match status" value="1"/>
</dbReference>
<dbReference type="InterPro" id="IPR028098">
    <property type="entry name" value="Glyco_trans_4-like_N"/>
</dbReference>
<dbReference type="PANTHER" id="PTHR45947:SF3">
    <property type="entry name" value="SULFOQUINOVOSYL TRANSFERASE SQD2"/>
    <property type="match status" value="1"/>
</dbReference>
<dbReference type="Pfam" id="PF13579">
    <property type="entry name" value="Glyco_trans_4_4"/>
    <property type="match status" value="1"/>
</dbReference>
<dbReference type="SUPFAM" id="SSF53756">
    <property type="entry name" value="UDP-Glycosyltransferase/glycogen phosphorylase"/>
    <property type="match status" value="1"/>
</dbReference>
<evidence type="ECO:0000259" key="4">
    <source>
        <dbReference type="Pfam" id="PF13579"/>
    </source>
</evidence>
<dbReference type="InterPro" id="IPR050194">
    <property type="entry name" value="Glycosyltransferase_grp1"/>
</dbReference>